<keyword evidence="10 13" id="KW-0067">ATP-binding</keyword>
<dbReference type="InterPro" id="IPR027417">
    <property type="entry name" value="P-loop_NTPase"/>
</dbReference>
<sequence length="355" mass="40444">MPFDLARYWYRESLHPITFFLWPFSKLFGLCVAVRRSLYRLRILKTHHFATPVIVVGNITVGGTGKTPFVLWLVDFLRANGFKPGIVSRGVGGKKHVKPYRVKQHDSAEIVGDEAILLLQSGCPVVISVDRVAAVRDLLEHNQCNIVISDDGLQHYRLGRDIEIAIVDGVRRFGNRLLLPAGPLREPVARLNSVDFTVENGSKTDHGAYGMMLEPVEFVSLVDEKKSMPFEAFVQRQVHAVAGIGHPERFFLLLKNAGFNVIAHSFPDHHPYQPHELDFNDTLPILMTEKDAVKCRSFADERYWYLRITAKINNIFEQKLLEKIALLEVHHVVEEDFSKHSCRLSRDGKRDNICE</sequence>
<keyword evidence="14" id="KW-1133">Transmembrane helix</keyword>
<evidence type="ECO:0000256" key="3">
    <source>
        <dbReference type="ARBA" id="ARBA00012071"/>
    </source>
</evidence>
<organism evidence="15 16">
    <name type="scientific">Aquicella lusitana</name>
    <dbReference type="NCBI Taxonomy" id="254246"/>
    <lineage>
        <taxon>Bacteria</taxon>
        <taxon>Pseudomonadati</taxon>
        <taxon>Pseudomonadota</taxon>
        <taxon>Gammaproteobacteria</taxon>
        <taxon>Legionellales</taxon>
        <taxon>Coxiellaceae</taxon>
        <taxon>Aquicella</taxon>
    </lineage>
</organism>
<evidence type="ECO:0000256" key="6">
    <source>
        <dbReference type="ARBA" id="ARBA00022556"/>
    </source>
</evidence>
<name>A0A370GZJ8_9COXI</name>
<dbReference type="UniPathway" id="UPA00359">
    <property type="reaction ID" value="UER00482"/>
</dbReference>
<feature type="transmembrane region" description="Helical" evidence="14">
    <location>
        <begin position="20"/>
        <end position="38"/>
    </location>
</feature>
<keyword evidence="7 13" id="KW-0808">Transferase</keyword>
<evidence type="ECO:0000313" key="15">
    <source>
        <dbReference type="EMBL" id="RDI48737.1"/>
    </source>
</evidence>
<evidence type="ECO:0000313" key="16">
    <source>
        <dbReference type="Proteomes" id="UP000254720"/>
    </source>
</evidence>
<keyword evidence="14" id="KW-0472">Membrane</keyword>
<gene>
    <name evidence="13" type="primary">lpxK</name>
    <name evidence="15" type="ORF">C8D86_10116</name>
</gene>
<comment type="pathway">
    <text evidence="2 13">Glycolipid biosynthesis; lipid IV(A) biosynthesis; lipid IV(A) from (3R)-3-hydroxytetradecanoyl-[acyl-carrier-protein] and UDP-N-acetyl-alpha-D-glucosamine: step 6/6.</text>
</comment>
<keyword evidence="14" id="KW-0812">Transmembrane</keyword>
<evidence type="ECO:0000256" key="2">
    <source>
        <dbReference type="ARBA" id="ARBA00004870"/>
    </source>
</evidence>
<dbReference type="HAMAP" id="MF_00409">
    <property type="entry name" value="LpxK"/>
    <property type="match status" value="1"/>
</dbReference>
<dbReference type="PANTHER" id="PTHR42724">
    <property type="entry name" value="TETRAACYLDISACCHARIDE 4'-KINASE"/>
    <property type="match status" value="1"/>
</dbReference>
<keyword evidence="11 13" id="KW-0443">Lipid metabolism</keyword>
<keyword evidence="5 13" id="KW-0444">Lipid biosynthesis</keyword>
<evidence type="ECO:0000256" key="9">
    <source>
        <dbReference type="ARBA" id="ARBA00022777"/>
    </source>
</evidence>
<dbReference type="GO" id="GO:0005524">
    <property type="term" value="F:ATP binding"/>
    <property type="evidence" value="ECO:0007669"/>
    <property type="project" value="UniProtKB-UniRule"/>
</dbReference>
<comment type="caution">
    <text evidence="15">The sequence shown here is derived from an EMBL/GenBank/DDBJ whole genome shotgun (WGS) entry which is preliminary data.</text>
</comment>
<dbReference type="EC" id="2.7.1.130" evidence="3 13"/>
<evidence type="ECO:0000256" key="12">
    <source>
        <dbReference type="ARBA" id="ARBA00029757"/>
    </source>
</evidence>
<dbReference type="Pfam" id="PF02606">
    <property type="entry name" value="LpxK"/>
    <property type="match status" value="1"/>
</dbReference>
<dbReference type="RefSeq" id="WP_114833254.1">
    <property type="nucleotide sequence ID" value="NZ_LR699114.1"/>
</dbReference>
<evidence type="ECO:0000256" key="10">
    <source>
        <dbReference type="ARBA" id="ARBA00022840"/>
    </source>
</evidence>
<dbReference type="GO" id="GO:0009245">
    <property type="term" value="P:lipid A biosynthetic process"/>
    <property type="evidence" value="ECO:0007669"/>
    <property type="project" value="UniProtKB-UniRule"/>
</dbReference>
<comment type="function">
    <text evidence="1 13">Transfers the gamma-phosphate of ATP to the 4'-position of a tetraacyldisaccharide 1-phosphate intermediate (termed DS-1-P) to form tetraacyldisaccharide 1,4'-bis-phosphate (lipid IVA).</text>
</comment>
<dbReference type="NCBIfam" id="TIGR00682">
    <property type="entry name" value="lpxK"/>
    <property type="match status" value="1"/>
</dbReference>
<dbReference type="SUPFAM" id="SSF52540">
    <property type="entry name" value="P-loop containing nucleoside triphosphate hydrolases"/>
    <property type="match status" value="1"/>
</dbReference>
<comment type="catalytic activity">
    <reaction evidence="13">
        <text>a lipid A disaccharide + ATP = a lipid IVA + ADP + H(+)</text>
        <dbReference type="Rhea" id="RHEA:67840"/>
        <dbReference type="ChEBI" id="CHEBI:15378"/>
        <dbReference type="ChEBI" id="CHEBI:30616"/>
        <dbReference type="ChEBI" id="CHEBI:176343"/>
        <dbReference type="ChEBI" id="CHEBI:176425"/>
        <dbReference type="ChEBI" id="CHEBI:456216"/>
        <dbReference type="EC" id="2.7.1.130"/>
    </reaction>
</comment>
<evidence type="ECO:0000256" key="13">
    <source>
        <dbReference type="HAMAP-Rule" id="MF_00409"/>
    </source>
</evidence>
<dbReference type="PANTHER" id="PTHR42724:SF1">
    <property type="entry name" value="TETRAACYLDISACCHARIDE 4'-KINASE, MITOCHONDRIAL-RELATED"/>
    <property type="match status" value="1"/>
</dbReference>
<keyword evidence="16" id="KW-1185">Reference proteome</keyword>
<evidence type="ECO:0000256" key="8">
    <source>
        <dbReference type="ARBA" id="ARBA00022741"/>
    </source>
</evidence>
<evidence type="ECO:0000256" key="14">
    <source>
        <dbReference type="SAM" id="Phobius"/>
    </source>
</evidence>
<keyword evidence="9 13" id="KW-0418">Kinase</keyword>
<dbReference type="OrthoDB" id="9766423at2"/>
<evidence type="ECO:0000256" key="5">
    <source>
        <dbReference type="ARBA" id="ARBA00022516"/>
    </source>
</evidence>
<comment type="similarity">
    <text evidence="13">Belongs to the LpxK family.</text>
</comment>
<keyword evidence="6 13" id="KW-0441">Lipid A biosynthesis</keyword>
<dbReference type="GO" id="GO:0009244">
    <property type="term" value="P:lipopolysaccharide core region biosynthetic process"/>
    <property type="evidence" value="ECO:0007669"/>
    <property type="project" value="TreeGrafter"/>
</dbReference>
<proteinExistence type="inferred from homology"/>
<reference evidence="15 16" key="1">
    <citation type="submission" date="2018-07" db="EMBL/GenBank/DDBJ databases">
        <title>Genomic Encyclopedia of Type Strains, Phase IV (KMG-IV): sequencing the most valuable type-strain genomes for metagenomic binning, comparative biology and taxonomic classification.</title>
        <authorList>
            <person name="Goeker M."/>
        </authorList>
    </citation>
    <scope>NUCLEOTIDE SEQUENCE [LARGE SCALE GENOMIC DNA]</scope>
    <source>
        <strain evidence="15 16">DSM 16500</strain>
    </source>
</reference>
<evidence type="ECO:0000256" key="4">
    <source>
        <dbReference type="ARBA" id="ARBA00016436"/>
    </source>
</evidence>
<dbReference type="GO" id="GO:0005886">
    <property type="term" value="C:plasma membrane"/>
    <property type="evidence" value="ECO:0007669"/>
    <property type="project" value="TreeGrafter"/>
</dbReference>
<protein>
    <recommendedName>
        <fullName evidence="4 13">Tetraacyldisaccharide 4'-kinase</fullName>
        <ecNumber evidence="3 13">2.7.1.130</ecNumber>
    </recommendedName>
    <alternativeName>
        <fullName evidence="12 13">Lipid A 4'-kinase</fullName>
    </alternativeName>
</protein>
<evidence type="ECO:0000256" key="11">
    <source>
        <dbReference type="ARBA" id="ARBA00023098"/>
    </source>
</evidence>
<feature type="binding site" evidence="13">
    <location>
        <begin position="60"/>
        <end position="67"/>
    </location>
    <ligand>
        <name>ATP</name>
        <dbReference type="ChEBI" id="CHEBI:30616"/>
    </ligand>
</feature>
<dbReference type="Proteomes" id="UP000254720">
    <property type="component" value="Unassembled WGS sequence"/>
</dbReference>
<dbReference type="EMBL" id="QQAX01000001">
    <property type="protein sequence ID" value="RDI48737.1"/>
    <property type="molecule type" value="Genomic_DNA"/>
</dbReference>
<dbReference type="GO" id="GO:0009029">
    <property type="term" value="F:lipid-A 4'-kinase activity"/>
    <property type="evidence" value="ECO:0007669"/>
    <property type="project" value="UniProtKB-UniRule"/>
</dbReference>
<dbReference type="InterPro" id="IPR003758">
    <property type="entry name" value="LpxK"/>
</dbReference>
<evidence type="ECO:0000256" key="7">
    <source>
        <dbReference type="ARBA" id="ARBA00022679"/>
    </source>
</evidence>
<dbReference type="AlphaFoldDB" id="A0A370GZJ8"/>
<evidence type="ECO:0000256" key="1">
    <source>
        <dbReference type="ARBA" id="ARBA00002274"/>
    </source>
</evidence>
<accession>A0A370GZJ8</accession>
<keyword evidence="8 13" id="KW-0547">Nucleotide-binding</keyword>